<accession>A0AAD7P5I3</accession>
<dbReference type="GO" id="GO:0016301">
    <property type="term" value="F:kinase activity"/>
    <property type="evidence" value="ECO:0007669"/>
    <property type="project" value="UniProtKB-KW"/>
</dbReference>
<evidence type="ECO:0000256" key="10">
    <source>
        <dbReference type="ARBA" id="ARBA00023136"/>
    </source>
</evidence>
<dbReference type="FunFam" id="3.80.10.10:FF:000041">
    <property type="entry name" value="LRR receptor-like serine/threonine-protein kinase ERECTA"/>
    <property type="match status" value="1"/>
</dbReference>
<dbReference type="GO" id="GO:0005886">
    <property type="term" value="C:plasma membrane"/>
    <property type="evidence" value="ECO:0007669"/>
    <property type="project" value="UniProtKB-SubCell"/>
</dbReference>
<evidence type="ECO:0000256" key="3">
    <source>
        <dbReference type="ARBA" id="ARBA00009592"/>
    </source>
</evidence>
<dbReference type="InterPro" id="IPR003591">
    <property type="entry name" value="Leu-rich_rpt_typical-subtyp"/>
</dbReference>
<evidence type="ECO:0000256" key="7">
    <source>
        <dbReference type="ARBA" id="ARBA00022729"/>
    </source>
</evidence>
<keyword evidence="8" id="KW-0677">Repeat</keyword>
<organism evidence="15 16">
    <name type="scientific">Quillaja saponaria</name>
    <name type="common">Soap bark tree</name>
    <dbReference type="NCBI Taxonomy" id="32244"/>
    <lineage>
        <taxon>Eukaryota</taxon>
        <taxon>Viridiplantae</taxon>
        <taxon>Streptophyta</taxon>
        <taxon>Embryophyta</taxon>
        <taxon>Tracheophyta</taxon>
        <taxon>Spermatophyta</taxon>
        <taxon>Magnoliopsida</taxon>
        <taxon>eudicotyledons</taxon>
        <taxon>Gunneridae</taxon>
        <taxon>Pentapetalae</taxon>
        <taxon>rosids</taxon>
        <taxon>fabids</taxon>
        <taxon>Fabales</taxon>
        <taxon>Quillajaceae</taxon>
        <taxon>Quillaja</taxon>
    </lineage>
</organism>
<evidence type="ECO:0000259" key="14">
    <source>
        <dbReference type="Pfam" id="PF08263"/>
    </source>
</evidence>
<keyword evidence="12" id="KW-0325">Glycoprotein</keyword>
<dbReference type="Pfam" id="PF13855">
    <property type="entry name" value="LRR_8"/>
    <property type="match status" value="2"/>
</dbReference>
<dbReference type="PANTHER" id="PTHR27000:SF716">
    <property type="entry name" value="LRR RECEPTOR-LIKE SERINE_THREONINE-PROTEIN KINASE FLS2"/>
    <property type="match status" value="1"/>
</dbReference>
<comment type="subcellular location">
    <subcellularLocation>
        <location evidence="1">Cell membrane</location>
        <topology evidence="1">Single-pass membrane protein</topology>
    </subcellularLocation>
    <subcellularLocation>
        <location evidence="2">Membrane</location>
        <topology evidence="2">Single-pass type I membrane protein</topology>
    </subcellularLocation>
</comment>
<evidence type="ECO:0000256" key="13">
    <source>
        <dbReference type="SAM" id="SignalP"/>
    </source>
</evidence>
<keyword evidence="11 15" id="KW-0675">Receptor</keyword>
<dbReference type="Gene3D" id="3.80.10.10">
    <property type="entry name" value="Ribonuclease Inhibitor"/>
    <property type="match status" value="6"/>
</dbReference>
<keyword evidence="10" id="KW-0472">Membrane</keyword>
<keyword evidence="15" id="KW-0418">Kinase</keyword>
<dbReference type="Proteomes" id="UP001163823">
    <property type="component" value="Chromosome 14"/>
</dbReference>
<evidence type="ECO:0000256" key="5">
    <source>
        <dbReference type="ARBA" id="ARBA00022614"/>
    </source>
</evidence>
<dbReference type="InterPro" id="IPR032675">
    <property type="entry name" value="LRR_dom_sf"/>
</dbReference>
<evidence type="ECO:0000256" key="4">
    <source>
        <dbReference type="ARBA" id="ARBA00022475"/>
    </source>
</evidence>
<evidence type="ECO:0000256" key="2">
    <source>
        <dbReference type="ARBA" id="ARBA00004479"/>
    </source>
</evidence>
<keyword evidence="5" id="KW-0433">Leucine-rich repeat</keyword>
<feature type="domain" description="Leucine-rich repeat-containing N-terminal plant-type" evidence="14">
    <location>
        <begin position="24"/>
        <end position="62"/>
    </location>
</feature>
<keyword evidence="4" id="KW-1003">Cell membrane</keyword>
<sequence length="952" mass="105149">MKLHFLVLFLICLLCALVITNGCHDDERQALLSFKSHLTDPSDLLASWHGQNCCNWYGVRCSDSLHVTSLHLRNPEPSDFFITMNSELLSTTNSSKALHGTISPALFTLKYLQHLDLSYNNFTFSRIPTGLANLKNLRYLNLSNAMFSGSITTQFSNLTSLIWLDISCVYAVTDLSSIHYNLSSSLEFYTGSLYAYIDLGNISSTNLYWLYGLPSLMKLDLSGVDLSKASESTEWLQPLSSLANLTFLRLSKCTIHGKIPATPFLNLTYLNYLKMDFNTFSSPIPSQLANLTSLEFLDLTHSSIHGQIPYFSQLKTLFVGNNPELIVDLKLMFATHWSWLERLDISSTKVIGPIPPSLGNTTSLLQFTADDCAISGPIPSTITNLSNLESLSLNFNKLSGHLSSSISNLKNLYSLSLMQNSFDGEFPDSICNMPSLQNLALLGNSLTGRLPDCITQLPNLLGFQVSINKMNGTISLTHLFQNSSFDRISLGSSGLTVKIDQQPLPSKFQPQVLELSECHLEGTFPDFISNLSQLTFLSLAYNSLTGPIPLWLFKLPKLGYLDLSFNKFSGVLPPSIRLRTYYGPRTLDLSNNHLQGSIDVLFGNVEAIDLSSNNLSGHIPLNIGVGNISYLSLSGNKLLGSIPPSLCHANSMLELLDLSNNFLSGRIPSSIKHCASLKFLSLSGNNLSGNFPDELEAANNLSYFDISENSFTGHFPNFIGKFRNLMVLNLGNNQLEGEIPRFIGDLQELKIIGLRSNFFNYSIPQEINLLKRLQYIDFSNNRLSGPIPPKLDGLEILKARPTDGNIVGYVISDIFAGVKLNIQTKNVSLSIEIVRTFISGIDLSHNMLTGGIPTGIGDLKGLAMLNLTHNHLSGKIPDSIGSMHGLESLDLSFNHLSGKIPIAMSSLDFLSVLNLSYNNLTGRIPTGPHFDTLKRMDWPLLEIDTYMVLQME</sequence>
<name>A0AAD7P5I3_QUISA</name>
<keyword evidence="6" id="KW-0812">Transmembrane</keyword>
<evidence type="ECO:0000313" key="16">
    <source>
        <dbReference type="Proteomes" id="UP001163823"/>
    </source>
</evidence>
<dbReference type="SMART" id="SM00365">
    <property type="entry name" value="LRR_SD22"/>
    <property type="match status" value="3"/>
</dbReference>
<dbReference type="Pfam" id="PF08263">
    <property type="entry name" value="LRRNT_2"/>
    <property type="match status" value="1"/>
</dbReference>
<feature type="signal peptide" evidence="13">
    <location>
        <begin position="1"/>
        <end position="22"/>
    </location>
</feature>
<keyword evidence="15" id="KW-0808">Transferase</keyword>
<dbReference type="EMBL" id="JARAOO010000014">
    <property type="protein sequence ID" value="KAJ7942675.1"/>
    <property type="molecule type" value="Genomic_DNA"/>
</dbReference>
<dbReference type="AlphaFoldDB" id="A0AAD7P5I3"/>
<feature type="chain" id="PRO_5041927055" evidence="13">
    <location>
        <begin position="23"/>
        <end position="952"/>
    </location>
</feature>
<evidence type="ECO:0000256" key="12">
    <source>
        <dbReference type="ARBA" id="ARBA00023180"/>
    </source>
</evidence>
<protein>
    <submittedName>
        <fullName evidence="15">Leucine-rich repeat receptor protein kinase EXS</fullName>
    </submittedName>
</protein>
<evidence type="ECO:0000313" key="15">
    <source>
        <dbReference type="EMBL" id="KAJ7942675.1"/>
    </source>
</evidence>
<keyword evidence="9" id="KW-1133">Transmembrane helix</keyword>
<reference evidence="15" key="1">
    <citation type="journal article" date="2023" name="Science">
        <title>Elucidation of the pathway for biosynthesis of saponin adjuvants from the soapbark tree.</title>
        <authorList>
            <person name="Reed J."/>
            <person name="Orme A."/>
            <person name="El-Demerdash A."/>
            <person name="Owen C."/>
            <person name="Martin L.B.B."/>
            <person name="Misra R.C."/>
            <person name="Kikuchi S."/>
            <person name="Rejzek M."/>
            <person name="Martin A.C."/>
            <person name="Harkess A."/>
            <person name="Leebens-Mack J."/>
            <person name="Louveau T."/>
            <person name="Stephenson M.J."/>
            <person name="Osbourn A."/>
        </authorList>
    </citation>
    <scope>NUCLEOTIDE SEQUENCE</scope>
    <source>
        <strain evidence="15">S10</strain>
    </source>
</reference>
<keyword evidence="16" id="KW-1185">Reference proteome</keyword>
<dbReference type="KEGG" id="qsa:O6P43_032313"/>
<evidence type="ECO:0000256" key="8">
    <source>
        <dbReference type="ARBA" id="ARBA00022737"/>
    </source>
</evidence>
<dbReference type="FunFam" id="3.80.10.10:FF:000095">
    <property type="entry name" value="LRR receptor-like serine/threonine-protein kinase GSO1"/>
    <property type="match status" value="1"/>
</dbReference>
<evidence type="ECO:0000256" key="11">
    <source>
        <dbReference type="ARBA" id="ARBA00023170"/>
    </source>
</evidence>
<evidence type="ECO:0000256" key="1">
    <source>
        <dbReference type="ARBA" id="ARBA00004162"/>
    </source>
</evidence>
<keyword evidence="7 13" id="KW-0732">Signal</keyword>
<dbReference type="SMART" id="SM00369">
    <property type="entry name" value="LRR_TYP"/>
    <property type="match status" value="7"/>
</dbReference>
<proteinExistence type="inferred from homology"/>
<dbReference type="PANTHER" id="PTHR27000">
    <property type="entry name" value="LEUCINE-RICH REPEAT RECEPTOR-LIKE PROTEIN KINASE FAMILY PROTEIN-RELATED"/>
    <property type="match status" value="1"/>
</dbReference>
<dbReference type="InterPro" id="IPR001611">
    <property type="entry name" value="Leu-rich_rpt"/>
</dbReference>
<dbReference type="SUPFAM" id="SSF52058">
    <property type="entry name" value="L domain-like"/>
    <property type="match status" value="4"/>
</dbReference>
<dbReference type="InterPro" id="IPR013210">
    <property type="entry name" value="LRR_N_plant-typ"/>
</dbReference>
<dbReference type="Pfam" id="PF00560">
    <property type="entry name" value="LRR_1"/>
    <property type="match status" value="10"/>
</dbReference>
<evidence type="ECO:0000256" key="9">
    <source>
        <dbReference type="ARBA" id="ARBA00022989"/>
    </source>
</evidence>
<comment type="caution">
    <text evidence="15">The sequence shown here is derived from an EMBL/GenBank/DDBJ whole genome shotgun (WGS) entry which is preliminary data.</text>
</comment>
<dbReference type="FunFam" id="3.80.10.10:FF:000213">
    <property type="entry name" value="Tyrosine-sulfated glycopeptide receptor 1"/>
    <property type="match status" value="1"/>
</dbReference>
<evidence type="ECO:0000256" key="6">
    <source>
        <dbReference type="ARBA" id="ARBA00022692"/>
    </source>
</evidence>
<comment type="similarity">
    <text evidence="3">Belongs to the RLP family.</text>
</comment>
<gene>
    <name evidence="15" type="ORF">O6P43_032313</name>
</gene>